<dbReference type="Proteomes" id="UP001153331">
    <property type="component" value="Unassembled WGS sequence"/>
</dbReference>
<evidence type="ECO:0000313" key="1">
    <source>
        <dbReference type="EMBL" id="KAJ8111006.1"/>
    </source>
</evidence>
<sequence length="321" mass="35891">MPSRKRARLSECEQPSKKLRTDALMVASYVGDISSPFFRLSAELRNQVYDALWHLTPPVSAYQSQSKTEIRAFHSSAVVGPRQKDFGRYRSYNSTDTPARKLPQWLLTSKAFLREAVAQFNRKSHWLLRPVMRAGDFTPLHPSTIMVPGLASALSLGMLTIETLLGMSTIEQSPLTGAIVRVAHAEALWLVNLADYLEAQNVVRWIGFTLKGPGVAPKGTVLDISPLVHLLERLPALETVEIVLRLVSSPGMELPREPNMVEQMIVQAIGRVMEQCLGKFAVEEGLLPGHILRKNCVIVWSRGILTFDHGNARVFTFRRVE</sequence>
<name>A0ACC2I7B1_9PLEO</name>
<dbReference type="EMBL" id="JAPHNI010000445">
    <property type="protein sequence ID" value="KAJ8111006.1"/>
    <property type="molecule type" value="Genomic_DNA"/>
</dbReference>
<keyword evidence="2" id="KW-1185">Reference proteome</keyword>
<accession>A0ACC2I7B1</accession>
<comment type="caution">
    <text evidence="1">The sequence shown here is derived from an EMBL/GenBank/DDBJ whole genome shotgun (WGS) entry which is preliminary data.</text>
</comment>
<proteinExistence type="predicted"/>
<evidence type="ECO:0000313" key="2">
    <source>
        <dbReference type="Proteomes" id="UP001153331"/>
    </source>
</evidence>
<gene>
    <name evidence="1" type="ORF">OPT61_g6291</name>
</gene>
<organism evidence="1 2">
    <name type="scientific">Boeremia exigua</name>
    <dbReference type="NCBI Taxonomy" id="749465"/>
    <lineage>
        <taxon>Eukaryota</taxon>
        <taxon>Fungi</taxon>
        <taxon>Dikarya</taxon>
        <taxon>Ascomycota</taxon>
        <taxon>Pezizomycotina</taxon>
        <taxon>Dothideomycetes</taxon>
        <taxon>Pleosporomycetidae</taxon>
        <taxon>Pleosporales</taxon>
        <taxon>Pleosporineae</taxon>
        <taxon>Didymellaceae</taxon>
        <taxon>Boeremia</taxon>
    </lineage>
</organism>
<reference evidence="1" key="1">
    <citation type="submission" date="2022-11" db="EMBL/GenBank/DDBJ databases">
        <title>Genome Sequence of Boeremia exigua.</title>
        <authorList>
            <person name="Buettner E."/>
        </authorList>
    </citation>
    <scope>NUCLEOTIDE SEQUENCE</scope>
    <source>
        <strain evidence="1">CU02</strain>
    </source>
</reference>
<protein>
    <submittedName>
        <fullName evidence="1">Uncharacterized protein</fullName>
    </submittedName>
</protein>